<feature type="transmembrane region" description="Helical" evidence="2">
    <location>
        <begin position="229"/>
        <end position="252"/>
    </location>
</feature>
<feature type="region of interest" description="Disordered" evidence="1">
    <location>
        <begin position="274"/>
        <end position="330"/>
    </location>
</feature>
<evidence type="ECO:0000256" key="1">
    <source>
        <dbReference type="SAM" id="MobiDB-lite"/>
    </source>
</evidence>
<dbReference type="EMBL" id="JBGBPQ010000013">
    <property type="protein sequence ID" value="KAL1512331.1"/>
    <property type="molecule type" value="Genomic_DNA"/>
</dbReference>
<keyword evidence="2" id="KW-0472">Membrane</keyword>
<feature type="compositionally biased region" description="Low complexity" evidence="1">
    <location>
        <begin position="301"/>
        <end position="312"/>
    </location>
</feature>
<keyword evidence="4" id="KW-1185">Reference proteome</keyword>
<evidence type="ECO:0000256" key="2">
    <source>
        <dbReference type="SAM" id="Phobius"/>
    </source>
</evidence>
<accession>A0AB34J704</accession>
<evidence type="ECO:0000313" key="4">
    <source>
        <dbReference type="Proteomes" id="UP001515480"/>
    </source>
</evidence>
<evidence type="ECO:0000313" key="3">
    <source>
        <dbReference type="EMBL" id="KAL1512331.1"/>
    </source>
</evidence>
<keyword evidence="2" id="KW-1133">Transmembrane helix</keyword>
<proteinExistence type="predicted"/>
<feature type="compositionally biased region" description="Polar residues" evidence="1">
    <location>
        <begin position="275"/>
        <end position="284"/>
    </location>
</feature>
<keyword evidence="2" id="KW-0812">Transmembrane</keyword>
<protein>
    <submittedName>
        <fullName evidence="3">Uncharacterized protein</fullName>
    </submittedName>
</protein>
<dbReference type="AlphaFoldDB" id="A0AB34J704"/>
<gene>
    <name evidence="3" type="ORF">AB1Y20_005593</name>
</gene>
<dbReference type="Proteomes" id="UP001515480">
    <property type="component" value="Unassembled WGS sequence"/>
</dbReference>
<sequence>MAAALCTRDDRVVWATSAHRSFAGDMKACAPGCIGAAKCTAACVARRQPRLTEGCVKAYGDLAQCTARRCWSQCMGGASARCEACVEASCNPEFFGSTGLPESFKDGGAPPAGAVCTKSDQKVWEKLAKDAFPDDMKACAPGCLGASKCTAACVARRQPGLTEGCVKAYGDLAQCTARRCWSQCVGGASARCEACVEASCNPEFFGSTGLKEPPRRAARAHAPPPAASYGSYGAMAVGAAVLLLLLLLLVVARRRVALSWRLYFRRTLFGRNGKARSSSRTSELPCSCHDVSDEEDLPVPKCSMATSMSSSDSLKDCSHRVHSHNASAHS</sequence>
<organism evidence="3 4">
    <name type="scientific">Prymnesium parvum</name>
    <name type="common">Toxic golden alga</name>
    <dbReference type="NCBI Taxonomy" id="97485"/>
    <lineage>
        <taxon>Eukaryota</taxon>
        <taxon>Haptista</taxon>
        <taxon>Haptophyta</taxon>
        <taxon>Prymnesiophyceae</taxon>
        <taxon>Prymnesiales</taxon>
        <taxon>Prymnesiaceae</taxon>
        <taxon>Prymnesium</taxon>
    </lineage>
</organism>
<reference evidence="3 4" key="1">
    <citation type="journal article" date="2024" name="Science">
        <title>Giant polyketide synthase enzymes in the biosynthesis of giant marine polyether toxins.</title>
        <authorList>
            <person name="Fallon T.R."/>
            <person name="Shende V.V."/>
            <person name="Wierzbicki I.H."/>
            <person name="Pendleton A.L."/>
            <person name="Watervoot N.F."/>
            <person name="Auber R.P."/>
            <person name="Gonzalez D.J."/>
            <person name="Wisecaver J.H."/>
            <person name="Moore B.S."/>
        </authorList>
    </citation>
    <scope>NUCLEOTIDE SEQUENCE [LARGE SCALE GENOMIC DNA]</scope>
    <source>
        <strain evidence="3 4">12B1</strain>
    </source>
</reference>
<comment type="caution">
    <text evidence="3">The sequence shown here is derived from an EMBL/GenBank/DDBJ whole genome shotgun (WGS) entry which is preliminary data.</text>
</comment>
<name>A0AB34J704_PRYPA</name>